<dbReference type="InterPro" id="IPR049948">
    <property type="entry name" value="Cu_Am_ox_TPQ-bd"/>
</dbReference>
<dbReference type="PROSITE" id="PS01164">
    <property type="entry name" value="COPPER_AMINE_OXID_1"/>
    <property type="match status" value="1"/>
</dbReference>
<dbReference type="Proteomes" id="UP000886885">
    <property type="component" value="Chromosome 10D"/>
</dbReference>
<gene>
    <name evidence="17" type="ORF">POTOM_037793</name>
</gene>
<dbReference type="GO" id="GO:0009308">
    <property type="term" value="P:amine metabolic process"/>
    <property type="evidence" value="ECO:0007669"/>
    <property type="project" value="UniProtKB-UniRule"/>
</dbReference>
<sequence length="947" mass="106415">MALIPNSLFLLLLSTLLIIIPTHQRQHPLDSLTPAEFSKVRAVVHSSYPIPSHTTAFHYVGLEDPDKLTVLSWLKDPTAKTPPREAFVIARINQTTHEITVDLTVNKIVSDKLYDGYGYPLLTFEEQIAANALPLKYAPFLESIRKRGLKIEEVVCGSFTVGWYGEERRKKRIARVMCYCLDGTVNAYMRPVEGVTVTVDLEETKIIGFKDRLTVLIPKGDGTDYRGSKQSPPFLAQLKGIAIVQPDGPSFTIDGHRIRWANWDFHLSFDSRAGPIISLASIFDLQKQKFRQVLYKGFVSELFVPYMDLTEEWYYRTFFDAGEYGYGLCAVPLEPFRDCPENAVFMDAYLAGQNGMPVKMPDVFCIFEKYAGDITWRHTETLIPGKEIREVRPEVTLVVRMVSTVGNYDYINDWEFKQSGSIKVTVGLTGLLEVRGSVYTHNDQIKEEVYGTLLAENTVGAHHDHFLTYHLDLDVDGDANSFVKSNLQMTRVADQKSPRKSYWRVVSETAKTESDARIRLGAEQGDLLVVNPNKRTDLGNSIGFRLIPGSLTHPVLSDDDYSQIRGAFTKYNVWVTPYNKSEKWAGGLYADQSRGDDTLARWSLRNRGIENKDIVLWYTLGFHHVPYQEDFPVMPTISSGFELRPANFFESNPVLKVKPPPTVNWSNCSRKSAKWDFHLSFDARAGLVISLGLASIFDLEKQYFFDAGEYGYGLCAVPLEPLGDCPENAVNMPNTFCVSDKYSGDIMRRHTETAIPGKVIREVRPEVTLVEGRCLLLAATITSMIGSLSKVALSKSRFDSNSKLPLTAKLPILVIFLVIVANEKAGLTGLLETRGSTYTHKSPRKSYWRVVSEKAKTEPGARIKLGVERADLLVVNPNKRTDLGILVGYLSIQGSFAGPLFSDDDYSQTQGAVTEDYLWITPYNKIEKSPDILLIKAGEMIPWQDGV</sequence>
<comment type="cofactor">
    <cofactor evidence="1">
        <name>Cu cation</name>
        <dbReference type="ChEBI" id="CHEBI:23378"/>
    </cofactor>
</comment>
<evidence type="ECO:0000313" key="18">
    <source>
        <dbReference type="Proteomes" id="UP000886885"/>
    </source>
</evidence>
<evidence type="ECO:0000256" key="9">
    <source>
        <dbReference type="ARBA" id="ARBA00048032"/>
    </source>
</evidence>
<evidence type="ECO:0000256" key="13">
    <source>
        <dbReference type="SAM" id="SignalP"/>
    </source>
</evidence>
<feature type="signal peptide" evidence="13">
    <location>
        <begin position="1"/>
        <end position="24"/>
    </location>
</feature>
<comment type="PTM">
    <text evidence="11 12">Topaquinone (TPQ) is generated by copper-dependent autoxidation of a specific tyrosyl residue.</text>
</comment>
<evidence type="ECO:0000259" key="15">
    <source>
        <dbReference type="Pfam" id="PF02727"/>
    </source>
</evidence>
<dbReference type="Pfam" id="PF02728">
    <property type="entry name" value="Cu_amine_oxidN3"/>
    <property type="match status" value="1"/>
</dbReference>
<evidence type="ECO:0000259" key="16">
    <source>
        <dbReference type="Pfam" id="PF02728"/>
    </source>
</evidence>
<dbReference type="PANTHER" id="PTHR10638:SF71">
    <property type="entry name" value="AMINE OXIDASE"/>
    <property type="match status" value="1"/>
</dbReference>
<dbReference type="InterPro" id="IPR015802">
    <property type="entry name" value="Cu_amine_oxidase_N3"/>
</dbReference>
<keyword evidence="6 12" id="KW-0560">Oxidoreductase</keyword>
<feature type="active site" description="Proton acceptor" evidence="10">
    <location>
        <position position="320"/>
    </location>
</feature>
<dbReference type="FunFam" id="2.70.98.20:FF:000004">
    <property type="entry name" value="Amine oxidase"/>
    <property type="match status" value="1"/>
</dbReference>
<accession>A0A8X7YUT4</accession>
<dbReference type="Pfam" id="PF01179">
    <property type="entry name" value="Cu_amine_oxid"/>
    <property type="match status" value="2"/>
</dbReference>
<feature type="active site" description="Schiff-base intermediate with substrate; via topaquinone" evidence="10">
    <location>
        <position position="408"/>
    </location>
</feature>
<protein>
    <recommendedName>
        <fullName evidence="12">Amine oxidase</fullName>
        <ecNumber evidence="12">1.4.3.-</ecNumber>
    </recommendedName>
</protein>
<keyword evidence="8" id="KW-1015">Disulfide bond</keyword>
<organism evidence="17 18">
    <name type="scientific">Populus tomentosa</name>
    <name type="common">Chinese white poplar</name>
    <dbReference type="NCBI Taxonomy" id="118781"/>
    <lineage>
        <taxon>Eukaryota</taxon>
        <taxon>Viridiplantae</taxon>
        <taxon>Streptophyta</taxon>
        <taxon>Embryophyta</taxon>
        <taxon>Tracheophyta</taxon>
        <taxon>Spermatophyta</taxon>
        <taxon>Magnoliopsida</taxon>
        <taxon>eudicotyledons</taxon>
        <taxon>Gunneridae</taxon>
        <taxon>Pentapetalae</taxon>
        <taxon>rosids</taxon>
        <taxon>fabids</taxon>
        <taxon>Malpighiales</taxon>
        <taxon>Salicaceae</taxon>
        <taxon>Saliceae</taxon>
        <taxon>Populus</taxon>
    </lineage>
</organism>
<comment type="cofactor">
    <cofactor evidence="12">
        <name>Cu cation</name>
        <dbReference type="ChEBI" id="CHEBI:23378"/>
    </cofactor>
    <text evidence="12">Contains 1 topaquinone per subunit.</text>
</comment>
<evidence type="ECO:0000256" key="7">
    <source>
        <dbReference type="ARBA" id="ARBA00023008"/>
    </source>
</evidence>
<feature type="modified residue" description="2',4',5'-topaquinone" evidence="11">
    <location>
        <position position="408"/>
    </location>
</feature>
<evidence type="ECO:0000256" key="11">
    <source>
        <dbReference type="PIRSR" id="PIRSR600269-51"/>
    </source>
</evidence>
<keyword evidence="5 10" id="KW-0801">TPQ</keyword>
<keyword evidence="13" id="KW-0732">Signal</keyword>
<comment type="subunit">
    <text evidence="3">Homodimer.</text>
</comment>
<dbReference type="FunFam" id="3.10.450.40:FF:000005">
    <property type="entry name" value="Amine oxidase"/>
    <property type="match status" value="1"/>
</dbReference>
<keyword evidence="18" id="KW-1185">Reference proteome</keyword>
<evidence type="ECO:0000256" key="1">
    <source>
        <dbReference type="ARBA" id="ARBA00001935"/>
    </source>
</evidence>
<dbReference type="OrthoDB" id="817706at2759"/>
<evidence type="ECO:0000256" key="8">
    <source>
        <dbReference type="ARBA" id="ARBA00023157"/>
    </source>
</evidence>
<dbReference type="InterPro" id="IPR000269">
    <property type="entry name" value="Cu_amine_oxidase"/>
</dbReference>
<dbReference type="EMBL" id="JAAWWB010000020">
    <property type="protein sequence ID" value="KAG6757481.1"/>
    <property type="molecule type" value="Genomic_DNA"/>
</dbReference>
<dbReference type="AlphaFoldDB" id="A0A8X7YUT4"/>
<reference evidence="17" key="1">
    <citation type="journal article" date="2020" name="bioRxiv">
        <title>Hybrid origin of Populus tomentosa Carr. identified through genome sequencing and phylogenomic analysis.</title>
        <authorList>
            <person name="An X."/>
            <person name="Gao K."/>
            <person name="Chen Z."/>
            <person name="Li J."/>
            <person name="Yang X."/>
            <person name="Yang X."/>
            <person name="Zhou J."/>
            <person name="Guo T."/>
            <person name="Zhao T."/>
            <person name="Huang S."/>
            <person name="Miao D."/>
            <person name="Khan W.U."/>
            <person name="Rao P."/>
            <person name="Ye M."/>
            <person name="Lei B."/>
            <person name="Liao W."/>
            <person name="Wang J."/>
            <person name="Ji L."/>
            <person name="Li Y."/>
            <person name="Guo B."/>
            <person name="Mustafa N.S."/>
            <person name="Li S."/>
            <person name="Yun Q."/>
            <person name="Keller S.R."/>
            <person name="Mao J."/>
            <person name="Zhang R."/>
            <person name="Strauss S.H."/>
        </authorList>
    </citation>
    <scope>NUCLEOTIDE SEQUENCE</scope>
    <source>
        <strain evidence="17">GM15</strain>
        <tissue evidence="17">Leaf</tissue>
    </source>
</reference>
<dbReference type="EC" id="1.4.3.-" evidence="12"/>
<feature type="domain" description="Copper amine oxidase N3-terminal" evidence="16">
    <location>
        <begin position="120"/>
        <end position="213"/>
    </location>
</feature>
<evidence type="ECO:0000256" key="5">
    <source>
        <dbReference type="ARBA" id="ARBA00022772"/>
    </source>
</evidence>
<dbReference type="PROSITE" id="PS01165">
    <property type="entry name" value="COPPER_AMINE_OXID_2"/>
    <property type="match status" value="1"/>
</dbReference>
<comment type="catalytic activity">
    <reaction evidence="9">
        <text>a primary methyl amine + O2 + H2O = an aldehyde + H2O2 + NH4(+)</text>
        <dbReference type="Rhea" id="RHEA:16153"/>
        <dbReference type="ChEBI" id="CHEBI:15377"/>
        <dbReference type="ChEBI" id="CHEBI:15379"/>
        <dbReference type="ChEBI" id="CHEBI:16240"/>
        <dbReference type="ChEBI" id="CHEBI:17478"/>
        <dbReference type="ChEBI" id="CHEBI:28938"/>
        <dbReference type="ChEBI" id="CHEBI:228804"/>
        <dbReference type="EC" id="1.4.3.21"/>
    </reaction>
</comment>
<evidence type="ECO:0000256" key="2">
    <source>
        <dbReference type="ARBA" id="ARBA00007983"/>
    </source>
</evidence>
<comment type="caution">
    <text evidence="17">The sequence shown here is derived from an EMBL/GenBank/DDBJ whole genome shotgun (WGS) entry which is preliminary data.</text>
</comment>
<evidence type="ECO:0000259" key="14">
    <source>
        <dbReference type="Pfam" id="PF01179"/>
    </source>
</evidence>
<dbReference type="GO" id="GO:0008131">
    <property type="term" value="F:primary methylamine oxidase activity"/>
    <property type="evidence" value="ECO:0007669"/>
    <property type="project" value="UniProtKB-EC"/>
</dbReference>
<keyword evidence="4 12" id="KW-0479">Metal-binding</keyword>
<dbReference type="GO" id="GO:0005507">
    <property type="term" value="F:copper ion binding"/>
    <property type="evidence" value="ECO:0007669"/>
    <property type="project" value="InterPro"/>
</dbReference>
<feature type="domain" description="Copper amine oxidase catalytic" evidence="14">
    <location>
        <begin position="838"/>
        <end position="930"/>
    </location>
</feature>
<feature type="chain" id="PRO_5036471443" description="Amine oxidase" evidence="13">
    <location>
        <begin position="25"/>
        <end position="947"/>
    </location>
</feature>
<evidence type="ECO:0000256" key="6">
    <source>
        <dbReference type="ARBA" id="ARBA00023002"/>
    </source>
</evidence>
<proteinExistence type="inferred from homology"/>
<dbReference type="GO" id="GO:0048038">
    <property type="term" value="F:quinone binding"/>
    <property type="evidence" value="ECO:0007669"/>
    <property type="project" value="InterPro"/>
</dbReference>
<comment type="similarity">
    <text evidence="2 12">Belongs to the copper/topaquinone oxidase family.</text>
</comment>
<evidence type="ECO:0000256" key="4">
    <source>
        <dbReference type="ARBA" id="ARBA00022723"/>
    </source>
</evidence>
<evidence type="ECO:0000256" key="12">
    <source>
        <dbReference type="RuleBase" id="RU000672"/>
    </source>
</evidence>
<feature type="domain" description="Copper amine oxidase catalytic" evidence="14">
    <location>
        <begin position="242"/>
        <end position="655"/>
    </location>
</feature>
<dbReference type="InterPro" id="IPR015798">
    <property type="entry name" value="Cu_amine_oxidase_C"/>
</dbReference>
<evidence type="ECO:0000256" key="10">
    <source>
        <dbReference type="PIRSR" id="PIRSR600269-50"/>
    </source>
</evidence>
<evidence type="ECO:0000313" key="17">
    <source>
        <dbReference type="EMBL" id="KAG6757481.1"/>
    </source>
</evidence>
<keyword evidence="7 12" id="KW-0186">Copper</keyword>
<evidence type="ECO:0000256" key="3">
    <source>
        <dbReference type="ARBA" id="ARBA00011738"/>
    </source>
</evidence>
<dbReference type="PANTHER" id="PTHR10638">
    <property type="entry name" value="COPPER AMINE OXIDASE"/>
    <property type="match status" value="1"/>
</dbReference>
<dbReference type="Pfam" id="PF02727">
    <property type="entry name" value="Cu_amine_oxidN2"/>
    <property type="match status" value="1"/>
</dbReference>
<dbReference type="InterPro" id="IPR015800">
    <property type="entry name" value="Cu_amine_oxidase_N2"/>
</dbReference>
<feature type="domain" description="Copper amine oxidase N2-terminal" evidence="15">
    <location>
        <begin position="27"/>
        <end position="112"/>
    </location>
</feature>
<name>A0A8X7YUT4_POPTO</name>
<dbReference type="FunFam" id="3.10.450.40:FF:000012">
    <property type="entry name" value="Amine oxidase"/>
    <property type="match status" value="1"/>
</dbReference>
<dbReference type="InterPro" id="IPR049947">
    <property type="entry name" value="Cu_Am_Ox_Cu-bd"/>
</dbReference>